<protein>
    <submittedName>
        <fullName evidence="4">Uncharacterized protein LOC113040853</fullName>
    </submittedName>
</protein>
<dbReference type="PANTHER" id="PTHR37984:SF5">
    <property type="entry name" value="PROTEIN NYNRIN-LIKE"/>
    <property type="match status" value="1"/>
</dbReference>
<name>A0A6P6JAJ2_CARAU</name>
<dbReference type="PANTHER" id="PTHR37984">
    <property type="entry name" value="PROTEIN CBG26694"/>
    <property type="match status" value="1"/>
</dbReference>
<evidence type="ECO:0000259" key="2">
    <source>
        <dbReference type="Pfam" id="PF17919"/>
    </source>
</evidence>
<keyword evidence="1" id="KW-0511">Multifunctional enzyme</keyword>
<evidence type="ECO:0000313" key="3">
    <source>
        <dbReference type="Proteomes" id="UP000515129"/>
    </source>
</evidence>
<accession>A0A6P6JAJ2</accession>
<sequence length="146" mass="16788">MSLAEHHQHVRADLEWLRQFQLFPKAEKCTFHQSSVHFLGYVIDHTSIHMDVGKIEVISSWPVPNTIKELQRFLGFANFYHRFIQNYSTITNPITNLLRGKPKSPSWTPSATEAFNNLKKAFTSAQLLIHPNPELLFVVEVDASTT</sequence>
<dbReference type="SUPFAM" id="SSF56672">
    <property type="entry name" value="DNA/RNA polymerases"/>
    <property type="match status" value="1"/>
</dbReference>
<dbReference type="RefSeq" id="XP_026054842.1">
    <property type="nucleotide sequence ID" value="XM_026199057.1"/>
</dbReference>
<gene>
    <name evidence="4" type="primary">LOC113040853</name>
</gene>
<dbReference type="GO" id="GO:0003824">
    <property type="term" value="F:catalytic activity"/>
    <property type="evidence" value="ECO:0007669"/>
    <property type="project" value="UniProtKB-KW"/>
</dbReference>
<evidence type="ECO:0000313" key="4">
    <source>
        <dbReference type="RefSeq" id="XP_026054842.1"/>
    </source>
</evidence>
<dbReference type="Pfam" id="PF17919">
    <property type="entry name" value="RT_RNaseH_2"/>
    <property type="match status" value="1"/>
</dbReference>
<dbReference type="AlphaFoldDB" id="A0A6P6JAJ2"/>
<organism evidence="3 4">
    <name type="scientific">Carassius auratus</name>
    <name type="common">Goldfish</name>
    <dbReference type="NCBI Taxonomy" id="7957"/>
    <lineage>
        <taxon>Eukaryota</taxon>
        <taxon>Metazoa</taxon>
        <taxon>Chordata</taxon>
        <taxon>Craniata</taxon>
        <taxon>Vertebrata</taxon>
        <taxon>Euteleostomi</taxon>
        <taxon>Actinopterygii</taxon>
        <taxon>Neopterygii</taxon>
        <taxon>Teleostei</taxon>
        <taxon>Ostariophysi</taxon>
        <taxon>Cypriniformes</taxon>
        <taxon>Cyprinidae</taxon>
        <taxon>Cyprininae</taxon>
        <taxon>Carassius</taxon>
    </lineage>
</organism>
<dbReference type="InterPro" id="IPR043502">
    <property type="entry name" value="DNA/RNA_pol_sf"/>
</dbReference>
<keyword evidence="3" id="KW-1185">Reference proteome</keyword>
<dbReference type="FunFam" id="3.30.70.270:FF:000020">
    <property type="entry name" value="Transposon Tf2-6 polyprotein-like Protein"/>
    <property type="match status" value="1"/>
</dbReference>
<dbReference type="InterPro" id="IPR050951">
    <property type="entry name" value="Retrovirus_Pol_polyprotein"/>
</dbReference>
<reference evidence="4" key="1">
    <citation type="submission" date="2025-08" db="UniProtKB">
        <authorList>
            <consortium name="RefSeq"/>
        </authorList>
    </citation>
    <scope>IDENTIFICATION</scope>
    <source>
        <strain evidence="4">Wakin</strain>
        <tissue evidence="4">Muscle</tissue>
    </source>
</reference>
<evidence type="ECO:0000256" key="1">
    <source>
        <dbReference type="ARBA" id="ARBA00023268"/>
    </source>
</evidence>
<dbReference type="KEGG" id="caua:113040853"/>
<proteinExistence type="predicted"/>
<dbReference type="GeneID" id="113040853"/>
<dbReference type="Gene3D" id="3.30.70.270">
    <property type="match status" value="2"/>
</dbReference>
<dbReference type="InterPro" id="IPR043128">
    <property type="entry name" value="Rev_trsase/Diguanyl_cyclase"/>
</dbReference>
<dbReference type="OrthoDB" id="8052860at2759"/>
<feature type="domain" description="Reverse transcriptase/retrotransposon-derived protein RNase H-like" evidence="2">
    <location>
        <begin position="107"/>
        <end position="145"/>
    </location>
</feature>
<dbReference type="Proteomes" id="UP000515129">
    <property type="component" value="Chromosome 23"/>
</dbReference>
<dbReference type="InterPro" id="IPR041577">
    <property type="entry name" value="RT_RNaseH_2"/>
</dbReference>